<reference evidence="9 10" key="1">
    <citation type="submission" date="2020-02" db="EMBL/GenBank/DDBJ databases">
        <authorList>
            <person name="Kim M.K."/>
        </authorList>
    </citation>
    <scope>NUCLEOTIDE SEQUENCE [LARGE SCALE GENOMIC DNA]</scope>
    <source>
        <strain evidence="9 10">17J57-3</strain>
    </source>
</reference>
<accession>A0A6B3SUZ9</accession>
<comment type="subcellular location">
    <subcellularLocation>
        <location evidence="1">Cell membrane</location>
        <topology evidence="1">Multi-pass membrane protein</topology>
    </subcellularLocation>
</comment>
<evidence type="ECO:0000256" key="1">
    <source>
        <dbReference type="ARBA" id="ARBA00004651"/>
    </source>
</evidence>
<evidence type="ECO:0000256" key="2">
    <source>
        <dbReference type="ARBA" id="ARBA00009773"/>
    </source>
</evidence>
<dbReference type="GO" id="GO:0055085">
    <property type="term" value="P:transmembrane transport"/>
    <property type="evidence" value="ECO:0007669"/>
    <property type="project" value="TreeGrafter"/>
</dbReference>
<organism evidence="9 10">
    <name type="scientific">Noviherbaspirillum galbum</name>
    <dbReference type="NCBI Taxonomy" id="2709383"/>
    <lineage>
        <taxon>Bacteria</taxon>
        <taxon>Pseudomonadati</taxon>
        <taxon>Pseudomonadota</taxon>
        <taxon>Betaproteobacteria</taxon>
        <taxon>Burkholderiales</taxon>
        <taxon>Oxalobacteraceae</taxon>
        <taxon>Noviherbaspirillum</taxon>
    </lineage>
</organism>
<sequence length="356" mass="38150">MFGIDPRAAKIAWTVFLVGLGLYLVYAIRTTILLIVFSVFFAYLLFPLVRLVDRHTPRRFPRTATLALSFFLVFGVITVAGAVVGNQIVDEASRLATQLPTLLDPHNLSRRIPLPDFLDTQRDRLAAFISEQLRAGTGQALPFAQQFGTVVMHTAGNLIYLVLVPILSFLLIKEGPRIAERIQAGLSRSSSKLWVAISGDLNVLLSSYVRALILLALATLLVYGLALAAFGVPYAALLAGAAALLEVIPVVGPLTAAAAIIVTCLFSGFPHTLWVLAFIIGYRLMQDYALAPYLMGKGVEISSLMVILGLVAGEELGGIAGVFLSVPVIAAIKIILVRIDAAQPPAPTDSPPPARD</sequence>
<evidence type="ECO:0000313" key="9">
    <source>
        <dbReference type="EMBL" id="NEX64880.1"/>
    </source>
</evidence>
<protein>
    <submittedName>
        <fullName evidence="9">AI-2E family transporter</fullName>
    </submittedName>
</protein>
<keyword evidence="3" id="KW-0813">Transport</keyword>
<keyword evidence="6 8" id="KW-1133">Transmembrane helix</keyword>
<dbReference type="RefSeq" id="WP_163968795.1">
    <property type="nucleotide sequence ID" value="NZ_JAAIVB010000085.1"/>
</dbReference>
<name>A0A6B3SUZ9_9BURK</name>
<dbReference type="GO" id="GO:0005886">
    <property type="term" value="C:plasma membrane"/>
    <property type="evidence" value="ECO:0007669"/>
    <property type="project" value="UniProtKB-SubCell"/>
</dbReference>
<evidence type="ECO:0000256" key="5">
    <source>
        <dbReference type="ARBA" id="ARBA00022692"/>
    </source>
</evidence>
<keyword evidence="5 8" id="KW-0812">Transmembrane</keyword>
<dbReference type="Pfam" id="PF01594">
    <property type="entry name" value="AI-2E_transport"/>
    <property type="match status" value="1"/>
</dbReference>
<feature type="transmembrane region" description="Helical" evidence="8">
    <location>
        <begin position="256"/>
        <end position="282"/>
    </location>
</feature>
<dbReference type="InterPro" id="IPR002549">
    <property type="entry name" value="AI-2E-like"/>
</dbReference>
<evidence type="ECO:0000256" key="8">
    <source>
        <dbReference type="SAM" id="Phobius"/>
    </source>
</evidence>
<keyword evidence="10" id="KW-1185">Reference proteome</keyword>
<dbReference type="Proteomes" id="UP000482155">
    <property type="component" value="Unassembled WGS sequence"/>
</dbReference>
<dbReference type="PANTHER" id="PTHR21716">
    <property type="entry name" value="TRANSMEMBRANE PROTEIN"/>
    <property type="match status" value="1"/>
</dbReference>
<comment type="similarity">
    <text evidence="2">Belongs to the autoinducer-2 exporter (AI-2E) (TC 2.A.86) family.</text>
</comment>
<evidence type="ECO:0000256" key="3">
    <source>
        <dbReference type="ARBA" id="ARBA00022448"/>
    </source>
</evidence>
<keyword evidence="7 8" id="KW-0472">Membrane</keyword>
<evidence type="ECO:0000313" key="10">
    <source>
        <dbReference type="Proteomes" id="UP000482155"/>
    </source>
</evidence>
<feature type="transmembrane region" description="Helical" evidence="8">
    <location>
        <begin position="150"/>
        <end position="172"/>
    </location>
</feature>
<proteinExistence type="inferred from homology"/>
<keyword evidence="4" id="KW-1003">Cell membrane</keyword>
<feature type="transmembrane region" description="Helical" evidence="8">
    <location>
        <begin position="64"/>
        <end position="85"/>
    </location>
</feature>
<feature type="transmembrane region" description="Helical" evidence="8">
    <location>
        <begin position="211"/>
        <end position="236"/>
    </location>
</feature>
<feature type="transmembrane region" description="Helical" evidence="8">
    <location>
        <begin position="32"/>
        <end position="52"/>
    </location>
</feature>
<dbReference type="EMBL" id="JAAIVB010000085">
    <property type="protein sequence ID" value="NEX64880.1"/>
    <property type="molecule type" value="Genomic_DNA"/>
</dbReference>
<evidence type="ECO:0000256" key="6">
    <source>
        <dbReference type="ARBA" id="ARBA00022989"/>
    </source>
</evidence>
<feature type="transmembrane region" description="Helical" evidence="8">
    <location>
        <begin position="294"/>
        <end position="312"/>
    </location>
</feature>
<evidence type="ECO:0000256" key="7">
    <source>
        <dbReference type="ARBA" id="ARBA00023136"/>
    </source>
</evidence>
<evidence type="ECO:0000256" key="4">
    <source>
        <dbReference type="ARBA" id="ARBA00022475"/>
    </source>
</evidence>
<comment type="caution">
    <text evidence="9">The sequence shown here is derived from an EMBL/GenBank/DDBJ whole genome shotgun (WGS) entry which is preliminary data.</text>
</comment>
<feature type="transmembrane region" description="Helical" evidence="8">
    <location>
        <begin position="318"/>
        <end position="336"/>
    </location>
</feature>
<gene>
    <name evidence="9" type="ORF">G3574_27680</name>
</gene>
<dbReference type="AlphaFoldDB" id="A0A6B3SUZ9"/>
<dbReference type="PANTHER" id="PTHR21716:SF53">
    <property type="entry name" value="PERMEASE PERM-RELATED"/>
    <property type="match status" value="1"/>
</dbReference>